<feature type="compositionally biased region" description="Basic and acidic residues" evidence="1">
    <location>
        <begin position="86"/>
        <end position="101"/>
    </location>
</feature>
<feature type="region of interest" description="Disordered" evidence="1">
    <location>
        <begin position="145"/>
        <end position="213"/>
    </location>
</feature>
<dbReference type="EMBL" id="WKFB01000598">
    <property type="protein sequence ID" value="KAF6719553.1"/>
    <property type="molecule type" value="Genomic_DNA"/>
</dbReference>
<organism evidence="2 3">
    <name type="scientific">Oryzias melastigma</name>
    <name type="common">Marine medaka</name>
    <dbReference type="NCBI Taxonomy" id="30732"/>
    <lineage>
        <taxon>Eukaryota</taxon>
        <taxon>Metazoa</taxon>
        <taxon>Chordata</taxon>
        <taxon>Craniata</taxon>
        <taxon>Vertebrata</taxon>
        <taxon>Euteleostomi</taxon>
        <taxon>Actinopterygii</taxon>
        <taxon>Neopterygii</taxon>
        <taxon>Teleostei</taxon>
        <taxon>Neoteleostei</taxon>
        <taxon>Acanthomorphata</taxon>
        <taxon>Ovalentaria</taxon>
        <taxon>Atherinomorphae</taxon>
        <taxon>Beloniformes</taxon>
        <taxon>Adrianichthyidae</taxon>
        <taxon>Oryziinae</taxon>
        <taxon>Oryzias</taxon>
    </lineage>
</organism>
<comment type="caution">
    <text evidence="2">The sequence shown here is derived from an EMBL/GenBank/DDBJ whole genome shotgun (WGS) entry which is preliminary data.</text>
</comment>
<dbReference type="AlphaFoldDB" id="A0A834C0C1"/>
<gene>
    <name evidence="2" type="ORF">FQA47_017758</name>
</gene>
<accession>A0A834C0C1</accession>
<feature type="region of interest" description="Disordered" evidence="1">
    <location>
        <begin position="57"/>
        <end position="124"/>
    </location>
</feature>
<reference evidence="2" key="1">
    <citation type="journal article" name="BMC Genomics">
        <title>Long-read sequencing and de novo genome assembly of marine medaka (Oryzias melastigma).</title>
        <authorList>
            <person name="Liang P."/>
            <person name="Saqib H.S.A."/>
            <person name="Ni X."/>
            <person name="Shen Y."/>
        </authorList>
    </citation>
    <scope>NUCLEOTIDE SEQUENCE</scope>
    <source>
        <strain evidence="2">Bigg-433</strain>
    </source>
</reference>
<feature type="compositionally biased region" description="Basic and acidic residues" evidence="1">
    <location>
        <begin position="57"/>
        <end position="70"/>
    </location>
</feature>
<name>A0A834C0C1_ORYME</name>
<feature type="compositionally biased region" description="Basic and acidic residues" evidence="1">
    <location>
        <begin position="151"/>
        <end position="160"/>
    </location>
</feature>
<proteinExistence type="predicted"/>
<sequence length="213" mass="23035">MSERSAWRQACTDRGLHGGKQDWNDNTDNVLPGLRSNCLYLGAGNRGELKRWVGVRTESRADREPGKGEGRPSIQLTKTAVQELDSPSRVREVKATKRDRGGGGGAGRTDGDRKASRTSSSHMGCVLSSDWCGEGVVQPVPVVRSSSLHRRSLERSESGRMRLTKMSQSEDRTVGTSLPPMLLAPPPSERAEERGFQNPGPPQSAELTGTAAV</sequence>
<feature type="region of interest" description="Disordered" evidence="1">
    <location>
        <begin position="1"/>
        <end position="28"/>
    </location>
</feature>
<protein>
    <submittedName>
        <fullName evidence="2">Uncharacterized protein</fullName>
    </submittedName>
</protein>
<evidence type="ECO:0000256" key="1">
    <source>
        <dbReference type="SAM" id="MobiDB-lite"/>
    </source>
</evidence>
<evidence type="ECO:0000313" key="2">
    <source>
        <dbReference type="EMBL" id="KAF6719553.1"/>
    </source>
</evidence>
<feature type="compositionally biased region" description="Basic and acidic residues" evidence="1">
    <location>
        <begin position="14"/>
        <end position="23"/>
    </location>
</feature>
<dbReference type="Proteomes" id="UP000646548">
    <property type="component" value="Unassembled WGS sequence"/>
</dbReference>
<evidence type="ECO:0000313" key="3">
    <source>
        <dbReference type="Proteomes" id="UP000646548"/>
    </source>
</evidence>